<dbReference type="Pfam" id="PF05768">
    <property type="entry name" value="Glrx-like"/>
    <property type="match status" value="1"/>
</dbReference>
<keyword evidence="2" id="KW-1185">Reference proteome</keyword>
<gene>
    <name evidence="1" type="ORF">HT102_05490</name>
</gene>
<evidence type="ECO:0000313" key="1">
    <source>
        <dbReference type="EMBL" id="MBD8505934.1"/>
    </source>
</evidence>
<dbReference type="InterPro" id="IPR036249">
    <property type="entry name" value="Thioredoxin-like_sf"/>
</dbReference>
<proteinExistence type="predicted"/>
<comment type="caution">
    <text evidence="1">The sequence shown here is derived from an EMBL/GenBank/DDBJ whole genome shotgun (WGS) entry which is preliminary data.</text>
</comment>
<name>A0A927JB49_9ACTN</name>
<reference evidence="1" key="1">
    <citation type="submission" date="2020-09" db="EMBL/GenBank/DDBJ databases">
        <title>Hoyosella lacisalsi sp. nov., a halotolerant actinobacterium isolated from soil of Lake Gudzhirganskoe.</title>
        <authorList>
            <person name="Yang Q."/>
            <person name="Guo P.Y."/>
            <person name="Liu S.W."/>
            <person name="Li F.N."/>
            <person name="Sun C.H."/>
        </authorList>
    </citation>
    <scope>NUCLEOTIDE SEQUENCE</scope>
    <source>
        <strain evidence="1">G463</strain>
    </source>
</reference>
<dbReference type="InterPro" id="IPR008554">
    <property type="entry name" value="Glutaredoxin-like"/>
</dbReference>
<dbReference type="PROSITE" id="PS51354">
    <property type="entry name" value="GLUTAREDOXIN_2"/>
    <property type="match status" value="1"/>
</dbReference>
<dbReference type="RefSeq" id="WP_192038455.1">
    <property type="nucleotide sequence ID" value="NZ_JACYWE010000002.1"/>
</dbReference>
<organism evidence="1 2">
    <name type="scientific">Lolliginicoccus lacisalsi</name>
    <dbReference type="NCBI Taxonomy" id="2742202"/>
    <lineage>
        <taxon>Bacteria</taxon>
        <taxon>Bacillati</taxon>
        <taxon>Actinomycetota</taxon>
        <taxon>Actinomycetes</taxon>
        <taxon>Mycobacteriales</taxon>
        <taxon>Hoyosellaceae</taxon>
        <taxon>Lolliginicoccus</taxon>
    </lineage>
</organism>
<dbReference type="EMBL" id="JACYWE010000002">
    <property type="protein sequence ID" value="MBD8505934.1"/>
    <property type="molecule type" value="Genomic_DNA"/>
</dbReference>
<dbReference type="SUPFAM" id="SSF52833">
    <property type="entry name" value="Thioredoxin-like"/>
    <property type="match status" value="1"/>
</dbReference>
<dbReference type="AlphaFoldDB" id="A0A927JB49"/>
<evidence type="ECO:0000313" key="2">
    <source>
        <dbReference type="Proteomes" id="UP000642993"/>
    </source>
</evidence>
<dbReference type="Gene3D" id="3.40.30.10">
    <property type="entry name" value="Glutaredoxin"/>
    <property type="match status" value="1"/>
</dbReference>
<dbReference type="Proteomes" id="UP000642993">
    <property type="component" value="Unassembled WGS sequence"/>
</dbReference>
<sequence length="78" mass="8456">MLLGRAGCSACVAARAALEEVLEPLGLAFEEVDVDEAAARDPELREEYGDRVPVVLLNGVEHSYGEVDVDRLRADLVM</sequence>
<accession>A0A927JB49</accession>
<protein>
    <submittedName>
        <fullName evidence="1">Glutaredoxin family protein</fullName>
    </submittedName>
</protein>